<accession>A0A401KHG0</accession>
<dbReference type="Proteomes" id="UP000286921">
    <property type="component" value="Unassembled WGS sequence"/>
</dbReference>
<keyword evidence="2" id="KW-1185">Reference proteome</keyword>
<comment type="caution">
    <text evidence="1">The sequence shown here is derived from an EMBL/GenBank/DDBJ whole genome shotgun (WGS) entry which is preliminary data.</text>
</comment>
<evidence type="ECO:0000313" key="1">
    <source>
        <dbReference type="EMBL" id="GCB18804.1"/>
    </source>
</evidence>
<sequence>MRIFRSQSVLVVVPKPLKTIEAVSSRFEDYFLPNAEYGEPPQQDRGRLSHDVPSLTEAQLARACFFLTPVDLSSVDDLTTVEHRHDLIFGPGPSIPVLEKGQATRMGSFQLNAQGHDDGRDDQLMAVGQVSAAQPREASTDGSQCGDNAGSLCCEWRW</sequence>
<gene>
    <name evidence="1" type="ORF">AAWM_01689</name>
</gene>
<organism evidence="1 2">
    <name type="scientific">Aspergillus awamori</name>
    <name type="common">Black koji mold</name>
    <dbReference type="NCBI Taxonomy" id="105351"/>
    <lineage>
        <taxon>Eukaryota</taxon>
        <taxon>Fungi</taxon>
        <taxon>Dikarya</taxon>
        <taxon>Ascomycota</taxon>
        <taxon>Pezizomycotina</taxon>
        <taxon>Eurotiomycetes</taxon>
        <taxon>Eurotiomycetidae</taxon>
        <taxon>Eurotiales</taxon>
        <taxon>Aspergillaceae</taxon>
        <taxon>Aspergillus</taxon>
    </lineage>
</organism>
<dbReference type="AlphaFoldDB" id="A0A401KHG0"/>
<dbReference type="EMBL" id="BDHI01000001">
    <property type="protein sequence ID" value="GCB18804.1"/>
    <property type="molecule type" value="Genomic_DNA"/>
</dbReference>
<name>A0A401KHG0_ASPAW</name>
<evidence type="ECO:0000313" key="2">
    <source>
        <dbReference type="Proteomes" id="UP000286921"/>
    </source>
</evidence>
<proteinExistence type="predicted"/>
<protein>
    <submittedName>
        <fullName evidence="1">Uncharacterized protein</fullName>
    </submittedName>
</protein>
<reference evidence="1 2" key="1">
    <citation type="submission" date="2016-09" db="EMBL/GenBank/DDBJ databases">
        <title>Aspergillus awamori IFM 58123T.</title>
        <authorList>
            <person name="Kusuya Y."/>
            <person name="Shimizu M."/>
            <person name="Takahashi H."/>
            <person name="Yaguchi T."/>
        </authorList>
    </citation>
    <scope>NUCLEOTIDE SEQUENCE [LARGE SCALE GENOMIC DNA]</scope>
    <source>
        <strain evidence="1 2">IFM 58123</strain>
    </source>
</reference>